<evidence type="ECO:0000256" key="4">
    <source>
        <dbReference type="ARBA" id="ARBA00022605"/>
    </source>
</evidence>
<dbReference type="EC" id="3.1.3.15" evidence="3 8"/>
<dbReference type="Pfam" id="PF13263">
    <property type="entry name" value="PHP_C"/>
    <property type="match status" value="1"/>
</dbReference>
<keyword evidence="5 8" id="KW-0378">Hydrolase</keyword>
<dbReference type="GO" id="GO:0004401">
    <property type="term" value="F:histidinol-phosphatase activity"/>
    <property type="evidence" value="ECO:0007669"/>
    <property type="project" value="UniProtKB-UniRule"/>
</dbReference>
<dbReference type="EMBL" id="UAWL01000006">
    <property type="protein sequence ID" value="SQB98082.1"/>
    <property type="molecule type" value="Genomic_DNA"/>
</dbReference>
<comment type="catalytic activity">
    <reaction evidence="7 8">
        <text>L-histidinol phosphate + H2O = L-histidinol + phosphate</text>
        <dbReference type="Rhea" id="RHEA:14465"/>
        <dbReference type="ChEBI" id="CHEBI:15377"/>
        <dbReference type="ChEBI" id="CHEBI:43474"/>
        <dbReference type="ChEBI" id="CHEBI:57699"/>
        <dbReference type="ChEBI" id="CHEBI:57980"/>
        <dbReference type="EC" id="3.1.3.15"/>
    </reaction>
</comment>
<evidence type="ECO:0000259" key="9">
    <source>
        <dbReference type="Pfam" id="PF02811"/>
    </source>
</evidence>
<gene>
    <name evidence="10" type="primary">hisK</name>
    <name evidence="10" type="ORF">NCTC13102_00532</name>
</gene>
<evidence type="ECO:0000256" key="5">
    <source>
        <dbReference type="ARBA" id="ARBA00022801"/>
    </source>
</evidence>
<feature type="domain" description="PHP" evidence="9">
    <location>
        <begin position="4"/>
        <end position="192"/>
    </location>
</feature>
<reference evidence="10 11" key="1">
    <citation type="submission" date="2018-06" db="EMBL/GenBank/DDBJ databases">
        <authorList>
            <consortium name="Pathogen Informatics"/>
            <person name="Doyle S."/>
        </authorList>
    </citation>
    <scope>NUCLEOTIDE SEQUENCE [LARGE SCALE GENOMIC DNA]</scope>
    <source>
        <strain evidence="10 11">NCTC13102</strain>
    </source>
</reference>
<dbReference type="AlphaFoldDB" id="A0A2X3B2G3"/>
<dbReference type="PANTHER" id="PTHR21039:SF0">
    <property type="entry name" value="HISTIDINOL-PHOSPHATASE"/>
    <property type="match status" value="1"/>
</dbReference>
<sequence>MRIDLHNHTPLCNHATGTPEQYLKAAKNLGIDVYGFACHAPMDFDTQYRMKKQDVPMYLEELCALKHKYQNDIEVLSGFEVDFITQKEFLMESCVLEADVDYLIGSVHFLGNWGFDNPEFIGEYAKKDMHKCWILYLQSIQKMAQTGLFQIVGHLDLLKIFGYTMPSTLESELEHTLIAIKEANMAIEINTSGLRKAINELYPSSKILALAYKMRIPITFGSDAHSIEHVGFGYQTALQTAFDIGYKSCVIYRKKEPITIEIA</sequence>
<evidence type="ECO:0000256" key="1">
    <source>
        <dbReference type="ARBA" id="ARBA00004970"/>
    </source>
</evidence>
<evidence type="ECO:0000256" key="7">
    <source>
        <dbReference type="ARBA" id="ARBA00049158"/>
    </source>
</evidence>
<dbReference type="NCBIfam" id="NF005596">
    <property type="entry name" value="PRK07328.1"/>
    <property type="match status" value="1"/>
</dbReference>
<evidence type="ECO:0000256" key="2">
    <source>
        <dbReference type="ARBA" id="ARBA00009152"/>
    </source>
</evidence>
<evidence type="ECO:0000313" key="11">
    <source>
        <dbReference type="Proteomes" id="UP000250166"/>
    </source>
</evidence>
<dbReference type="UniPathway" id="UPA00031">
    <property type="reaction ID" value="UER00013"/>
</dbReference>
<dbReference type="Gene3D" id="3.20.20.140">
    <property type="entry name" value="Metal-dependent hydrolases"/>
    <property type="match status" value="1"/>
</dbReference>
<dbReference type="PANTHER" id="PTHR21039">
    <property type="entry name" value="HISTIDINOL PHOSPHATASE-RELATED"/>
    <property type="match status" value="1"/>
</dbReference>
<comment type="pathway">
    <text evidence="1 8">Amino-acid biosynthesis; L-histidine biosynthesis; L-histidine from 5-phospho-alpha-D-ribose 1-diphosphate: step 8/9.</text>
</comment>
<dbReference type="InterPro" id="IPR004013">
    <property type="entry name" value="PHP_dom"/>
</dbReference>
<proteinExistence type="inferred from homology"/>
<dbReference type="RefSeq" id="WP_112058368.1">
    <property type="nucleotide sequence ID" value="NZ_UAWL01000006.1"/>
</dbReference>
<dbReference type="CDD" id="cd12110">
    <property type="entry name" value="PHP_HisPPase_Hisj_like"/>
    <property type="match status" value="1"/>
</dbReference>
<comment type="similarity">
    <text evidence="2 8">Belongs to the PHP hydrolase family. HisK subfamily.</text>
</comment>
<dbReference type="Proteomes" id="UP000250166">
    <property type="component" value="Unassembled WGS sequence"/>
</dbReference>
<evidence type="ECO:0000256" key="8">
    <source>
        <dbReference type="RuleBase" id="RU366003"/>
    </source>
</evidence>
<keyword evidence="6 8" id="KW-0368">Histidine biosynthesis</keyword>
<evidence type="ECO:0000256" key="3">
    <source>
        <dbReference type="ARBA" id="ARBA00013085"/>
    </source>
</evidence>
<dbReference type="InterPro" id="IPR010140">
    <property type="entry name" value="Histidinol_P_phosphatase_HisJ"/>
</dbReference>
<keyword evidence="4 8" id="KW-0028">Amino-acid biosynthesis</keyword>
<dbReference type="GO" id="GO:0005737">
    <property type="term" value="C:cytoplasm"/>
    <property type="evidence" value="ECO:0007669"/>
    <property type="project" value="TreeGrafter"/>
</dbReference>
<organism evidence="10 11">
    <name type="scientific">Helicobacter fennelliae</name>
    <dbReference type="NCBI Taxonomy" id="215"/>
    <lineage>
        <taxon>Bacteria</taxon>
        <taxon>Pseudomonadati</taxon>
        <taxon>Campylobacterota</taxon>
        <taxon>Epsilonproteobacteria</taxon>
        <taxon>Campylobacterales</taxon>
        <taxon>Helicobacteraceae</taxon>
        <taxon>Helicobacter</taxon>
    </lineage>
</organism>
<accession>A0A2X3B2G3</accession>
<dbReference type="Pfam" id="PF02811">
    <property type="entry name" value="PHP"/>
    <property type="match status" value="1"/>
</dbReference>
<dbReference type="GO" id="GO:0000105">
    <property type="term" value="P:L-histidine biosynthetic process"/>
    <property type="evidence" value="ECO:0007669"/>
    <property type="project" value="UniProtKB-UniRule"/>
</dbReference>
<evidence type="ECO:0000313" key="10">
    <source>
        <dbReference type="EMBL" id="SQB98082.1"/>
    </source>
</evidence>
<dbReference type="NCBIfam" id="TIGR01856">
    <property type="entry name" value="hisJ_fam"/>
    <property type="match status" value="1"/>
</dbReference>
<name>A0A2X3B2G3_9HELI</name>
<dbReference type="InterPro" id="IPR016195">
    <property type="entry name" value="Pol/histidinol_Pase-like"/>
</dbReference>
<dbReference type="SUPFAM" id="SSF89550">
    <property type="entry name" value="PHP domain-like"/>
    <property type="match status" value="1"/>
</dbReference>
<evidence type="ECO:0000256" key="6">
    <source>
        <dbReference type="ARBA" id="ARBA00023102"/>
    </source>
</evidence>
<protein>
    <recommendedName>
        <fullName evidence="3 8">Histidinol-phosphatase</fullName>
        <shortName evidence="8">HolPase</shortName>
        <ecNumber evidence="3 8">3.1.3.15</ecNumber>
    </recommendedName>
</protein>